<feature type="transmembrane region" description="Helical" evidence="8">
    <location>
        <begin position="331"/>
        <end position="351"/>
    </location>
</feature>
<dbReference type="GO" id="GO:0015095">
    <property type="term" value="F:magnesium ion transmembrane transporter activity"/>
    <property type="evidence" value="ECO:0007669"/>
    <property type="project" value="UniProtKB-UniRule"/>
</dbReference>
<dbReference type="NCBIfam" id="TIGR00383">
    <property type="entry name" value="corA"/>
    <property type="match status" value="1"/>
</dbReference>
<keyword evidence="6 8" id="KW-1133">Transmembrane helix</keyword>
<dbReference type="EMBL" id="FUWR01000007">
    <property type="protein sequence ID" value="SJZ76761.1"/>
    <property type="molecule type" value="Genomic_DNA"/>
</dbReference>
<dbReference type="GO" id="GO:0005886">
    <property type="term" value="C:plasma membrane"/>
    <property type="evidence" value="ECO:0007669"/>
    <property type="project" value="UniProtKB-SubCell"/>
</dbReference>
<keyword evidence="3 8" id="KW-0813">Transport</keyword>
<evidence type="ECO:0000256" key="3">
    <source>
        <dbReference type="ARBA" id="ARBA00022448"/>
    </source>
</evidence>
<protein>
    <recommendedName>
        <fullName evidence="8">Magnesium transport protein CorA</fullName>
    </recommendedName>
</protein>
<dbReference type="PANTHER" id="PTHR46494:SF1">
    <property type="entry name" value="CORA FAMILY METAL ION TRANSPORTER (EUROFUNG)"/>
    <property type="match status" value="1"/>
</dbReference>
<dbReference type="GO" id="GO:0015087">
    <property type="term" value="F:cobalt ion transmembrane transporter activity"/>
    <property type="evidence" value="ECO:0007669"/>
    <property type="project" value="UniProtKB-UniRule"/>
</dbReference>
<evidence type="ECO:0000256" key="2">
    <source>
        <dbReference type="ARBA" id="ARBA00009765"/>
    </source>
</evidence>
<evidence type="ECO:0000256" key="7">
    <source>
        <dbReference type="ARBA" id="ARBA00023136"/>
    </source>
</evidence>
<keyword evidence="8" id="KW-0460">Magnesium</keyword>
<evidence type="ECO:0000313" key="10">
    <source>
        <dbReference type="Proteomes" id="UP000190102"/>
    </source>
</evidence>
<dbReference type="GO" id="GO:0000287">
    <property type="term" value="F:magnesium ion binding"/>
    <property type="evidence" value="ECO:0007669"/>
    <property type="project" value="TreeGrafter"/>
</dbReference>
<reference evidence="10" key="1">
    <citation type="submission" date="2017-02" db="EMBL/GenBank/DDBJ databases">
        <authorList>
            <person name="Varghese N."/>
            <person name="Submissions S."/>
        </authorList>
    </citation>
    <scope>NUCLEOTIDE SEQUENCE [LARGE SCALE GENOMIC DNA]</scope>
    <source>
        <strain evidence="10">ATCC BAA-34</strain>
    </source>
</reference>
<feature type="transmembrane region" description="Helical" evidence="8">
    <location>
        <begin position="299"/>
        <end position="319"/>
    </location>
</feature>
<dbReference type="CDD" id="cd12828">
    <property type="entry name" value="TmCorA-like_1"/>
    <property type="match status" value="1"/>
</dbReference>
<dbReference type="SUPFAM" id="SSF144083">
    <property type="entry name" value="Magnesium transport protein CorA, transmembrane region"/>
    <property type="match status" value="1"/>
</dbReference>
<comment type="function">
    <text evidence="8">Mediates influx of magnesium ions.</text>
</comment>
<dbReference type="InterPro" id="IPR045861">
    <property type="entry name" value="CorA_cytoplasmic_dom"/>
</dbReference>
<dbReference type="InterPro" id="IPR002523">
    <property type="entry name" value="MgTranspt_CorA/ZnTranspt_ZntB"/>
</dbReference>
<organism evidence="9 10">
    <name type="scientific">Trichlorobacter thiogenes</name>
    <dbReference type="NCBI Taxonomy" id="115783"/>
    <lineage>
        <taxon>Bacteria</taxon>
        <taxon>Pseudomonadati</taxon>
        <taxon>Thermodesulfobacteriota</taxon>
        <taxon>Desulfuromonadia</taxon>
        <taxon>Geobacterales</taxon>
        <taxon>Geobacteraceae</taxon>
        <taxon>Trichlorobacter</taxon>
    </lineage>
</organism>
<dbReference type="Pfam" id="PF01544">
    <property type="entry name" value="CorA"/>
    <property type="match status" value="1"/>
</dbReference>
<evidence type="ECO:0000256" key="1">
    <source>
        <dbReference type="ARBA" id="ARBA00004651"/>
    </source>
</evidence>
<dbReference type="InterPro" id="IPR004488">
    <property type="entry name" value="Mg/Co-transport_prot_CorA"/>
</dbReference>
<dbReference type="OrthoDB" id="9803416at2"/>
<gene>
    <name evidence="8" type="primary">corA</name>
    <name evidence="9" type="ORF">SAMN02745119_01563</name>
</gene>
<accession>A0A1T4NBX4</accession>
<dbReference type="RefSeq" id="WP_078790001.1">
    <property type="nucleotide sequence ID" value="NZ_FUWR01000007.1"/>
</dbReference>
<dbReference type="AlphaFoldDB" id="A0A1T4NBX4"/>
<dbReference type="InterPro" id="IPR045863">
    <property type="entry name" value="CorA_TM1_TM2"/>
</dbReference>
<name>A0A1T4NBX4_9BACT</name>
<evidence type="ECO:0000256" key="5">
    <source>
        <dbReference type="ARBA" id="ARBA00022692"/>
    </source>
</evidence>
<comment type="subcellular location">
    <subcellularLocation>
        <location evidence="1">Cell membrane</location>
        <topology evidence="1">Multi-pass membrane protein</topology>
    </subcellularLocation>
    <subcellularLocation>
        <location evidence="8">Membrane</location>
        <topology evidence="8">Multi-pass membrane protein</topology>
    </subcellularLocation>
</comment>
<evidence type="ECO:0000256" key="8">
    <source>
        <dbReference type="RuleBase" id="RU362010"/>
    </source>
</evidence>
<dbReference type="GO" id="GO:0050897">
    <property type="term" value="F:cobalt ion binding"/>
    <property type="evidence" value="ECO:0007669"/>
    <property type="project" value="TreeGrafter"/>
</dbReference>
<sequence>MKRPKRLFRTRASKEGLPPGSLIHIGEAPADAVSISVFSYNEQGLQETCSETLDLSLISPKPSGVVWVDVEGIHQVETIRSLGEAYNLHPLVLEDIVSTLQRPKVEDYDDYLFVVVKMLLPLPDGDFAAEQLSLILGKGYVLTFQEGIRGDAFGSVRERIRSAKGKFRTLGADYLLYTLLDAVVDRYFTVLEGFGERLVNIEEEVAMHPHPRTLVQLNDLKKEVIYLRKSTWPLREVLSFLERDDTDLICDATRLFLRDVHDHAVQTIDTVETFRDLLSGMLDLYLSSLSNRTNEIMKFLTIIGTIFIPLTFVVGLYGMNFKYMPELEWHYGYFAVLGLMALMTVGMVFYFKHRKWL</sequence>
<dbReference type="Gene3D" id="1.20.58.340">
    <property type="entry name" value="Magnesium transport protein CorA, transmembrane region"/>
    <property type="match status" value="2"/>
</dbReference>
<dbReference type="STRING" id="115783.SAMN02745119_01563"/>
<keyword evidence="7 8" id="KW-0472">Membrane</keyword>
<keyword evidence="10" id="KW-1185">Reference proteome</keyword>
<evidence type="ECO:0000313" key="9">
    <source>
        <dbReference type="EMBL" id="SJZ76761.1"/>
    </source>
</evidence>
<dbReference type="Gene3D" id="3.30.460.20">
    <property type="entry name" value="CorA soluble domain-like"/>
    <property type="match status" value="1"/>
</dbReference>
<keyword evidence="4 8" id="KW-1003">Cell membrane</keyword>
<evidence type="ECO:0000256" key="6">
    <source>
        <dbReference type="ARBA" id="ARBA00022989"/>
    </source>
</evidence>
<keyword evidence="5 8" id="KW-0812">Transmembrane</keyword>
<proteinExistence type="inferred from homology"/>
<dbReference type="PANTHER" id="PTHR46494">
    <property type="entry name" value="CORA FAMILY METAL ION TRANSPORTER (EUROFUNG)"/>
    <property type="match status" value="1"/>
</dbReference>
<comment type="similarity">
    <text evidence="2 8">Belongs to the CorA metal ion transporter (MIT) (TC 1.A.35) family.</text>
</comment>
<dbReference type="SUPFAM" id="SSF143865">
    <property type="entry name" value="CorA soluble domain-like"/>
    <property type="match status" value="1"/>
</dbReference>
<dbReference type="FunFam" id="1.20.58.340:FF:000012">
    <property type="entry name" value="Magnesium transport protein CorA"/>
    <property type="match status" value="1"/>
</dbReference>
<evidence type="ECO:0000256" key="4">
    <source>
        <dbReference type="ARBA" id="ARBA00022475"/>
    </source>
</evidence>
<keyword evidence="8" id="KW-0406">Ion transport</keyword>
<dbReference type="Proteomes" id="UP000190102">
    <property type="component" value="Unassembled WGS sequence"/>
</dbReference>